<keyword evidence="2" id="KW-0680">Restriction system</keyword>
<sequence length="312" mass="35732">MRKQGKAAVSLVNATQGYQIAFSYMESYIKELEAERIQELEAERIQELEAYLKVTGLNDYTLTHKEKEALSAFENLSAKRERERVSGTPNEVPLKWESFKIGELFEIKPTKAYKMTNTTLFETKGDVPVVTNSSLNNGVSAYVGLEPTEKGNMITYSDTTTSEGIFYQPRDFVGYSHIQGLYPLVHKDKWNRYSLLYFVSVFRKASFGKFDYGNKFNRKIAKEMRVLLPVLPTACHTEPLGEVSQVESKRDFSLATQTQNDKNVESSATQDYQIAFDFIESFIKAIQKECIKSVVLWQKREAEAYRACVKED</sequence>
<dbReference type="GO" id="GO:0003677">
    <property type="term" value="F:DNA binding"/>
    <property type="evidence" value="ECO:0007669"/>
    <property type="project" value="UniProtKB-KW"/>
</dbReference>
<evidence type="ECO:0000256" key="1">
    <source>
        <dbReference type="ARBA" id="ARBA00010923"/>
    </source>
</evidence>
<keyword evidence="6" id="KW-1185">Reference proteome</keyword>
<evidence type="ECO:0000313" key="6">
    <source>
        <dbReference type="Proteomes" id="UP000535305"/>
    </source>
</evidence>
<comment type="caution">
    <text evidence="5">The sequence shown here is derived from an EMBL/GenBank/DDBJ whole genome shotgun (WGS) entry which is preliminary data.</text>
</comment>
<protein>
    <submittedName>
        <fullName evidence="5">Restriction endonuclease subunit S</fullName>
    </submittedName>
</protein>
<evidence type="ECO:0000313" key="5">
    <source>
        <dbReference type="EMBL" id="EAJ1621883.1"/>
    </source>
</evidence>
<proteinExistence type="inferred from homology"/>
<dbReference type="InterPro" id="IPR000055">
    <property type="entry name" value="Restrct_endonuc_typeI_TRD"/>
</dbReference>
<dbReference type="GO" id="GO:0004519">
    <property type="term" value="F:endonuclease activity"/>
    <property type="evidence" value="ECO:0007669"/>
    <property type="project" value="UniProtKB-KW"/>
</dbReference>
<accession>A0A7U8G8U6</accession>
<dbReference type="EMBL" id="AABVLA010000013">
    <property type="protein sequence ID" value="EAJ1621883.1"/>
    <property type="molecule type" value="Genomic_DNA"/>
</dbReference>
<dbReference type="Pfam" id="PF01420">
    <property type="entry name" value="Methylase_S"/>
    <property type="match status" value="1"/>
</dbReference>
<dbReference type="GO" id="GO:0009307">
    <property type="term" value="P:DNA restriction-modification system"/>
    <property type="evidence" value="ECO:0007669"/>
    <property type="project" value="UniProtKB-KW"/>
</dbReference>
<gene>
    <name evidence="5" type="ORF">CT510_04325</name>
</gene>
<organism evidence="5 6">
    <name type="scientific">Campylobacter upsaliensis</name>
    <dbReference type="NCBI Taxonomy" id="28080"/>
    <lineage>
        <taxon>Bacteria</taxon>
        <taxon>Pseudomonadati</taxon>
        <taxon>Campylobacterota</taxon>
        <taxon>Epsilonproteobacteria</taxon>
        <taxon>Campylobacterales</taxon>
        <taxon>Campylobacteraceae</taxon>
        <taxon>Campylobacter</taxon>
    </lineage>
</organism>
<dbReference type="InterPro" id="IPR044946">
    <property type="entry name" value="Restrct_endonuc_typeI_TRD_sf"/>
</dbReference>
<comment type="similarity">
    <text evidence="1">Belongs to the type-I restriction system S methylase family.</text>
</comment>
<dbReference type="Proteomes" id="UP000535305">
    <property type="component" value="Unassembled WGS sequence"/>
</dbReference>
<reference evidence="5 6" key="1">
    <citation type="submission" date="2018-06" db="EMBL/GenBank/DDBJ databases">
        <authorList>
            <consortium name="PulseNet: The National Subtyping Network for Foodborne Disease Surveillance"/>
            <person name="Tarr C.L."/>
            <person name="Trees E."/>
            <person name="Katz L.S."/>
            <person name="Carleton-Romer H.A."/>
            <person name="Stroika S."/>
            <person name="Kucerova Z."/>
            <person name="Roache K.F."/>
            <person name="Sabol A.L."/>
            <person name="Besser J."/>
            <person name="Gerner-Smidt P."/>
        </authorList>
    </citation>
    <scope>NUCLEOTIDE SEQUENCE [LARGE SCALE GENOMIC DNA]</scope>
    <source>
        <strain evidence="5 6">PNUSAC003104</strain>
    </source>
</reference>
<dbReference type="Gene3D" id="3.90.220.20">
    <property type="entry name" value="DNA methylase specificity domains"/>
    <property type="match status" value="1"/>
</dbReference>
<dbReference type="AlphaFoldDB" id="A0A7U8G8U6"/>
<name>A0A7U8G8U6_CAMUP</name>
<keyword evidence="5" id="KW-0255">Endonuclease</keyword>
<evidence type="ECO:0000256" key="3">
    <source>
        <dbReference type="ARBA" id="ARBA00023125"/>
    </source>
</evidence>
<keyword evidence="3" id="KW-0238">DNA-binding</keyword>
<keyword evidence="5" id="KW-0540">Nuclease</keyword>
<keyword evidence="5" id="KW-0378">Hydrolase</keyword>
<evidence type="ECO:0000259" key="4">
    <source>
        <dbReference type="Pfam" id="PF01420"/>
    </source>
</evidence>
<feature type="domain" description="Type I restriction modification DNA specificity" evidence="4">
    <location>
        <begin position="93"/>
        <end position="232"/>
    </location>
</feature>
<dbReference type="SUPFAM" id="SSF116734">
    <property type="entry name" value="DNA methylase specificity domain"/>
    <property type="match status" value="1"/>
</dbReference>
<evidence type="ECO:0000256" key="2">
    <source>
        <dbReference type="ARBA" id="ARBA00022747"/>
    </source>
</evidence>